<keyword evidence="2" id="KW-1185">Reference proteome</keyword>
<reference evidence="1 2" key="1">
    <citation type="submission" date="2018-08" db="EMBL/GenBank/DDBJ databases">
        <title>Genome and evolution of the arbuscular mycorrhizal fungus Diversispora epigaea (formerly Glomus versiforme) and its bacterial endosymbionts.</title>
        <authorList>
            <person name="Sun X."/>
            <person name="Fei Z."/>
            <person name="Harrison M."/>
        </authorList>
    </citation>
    <scope>NUCLEOTIDE SEQUENCE [LARGE SCALE GENOMIC DNA]</scope>
    <source>
        <strain evidence="1 2">IT104</strain>
    </source>
</reference>
<accession>A0A397JJ82</accession>
<protein>
    <recommendedName>
        <fullName evidence="3">Protein kinase domain-containing protein</fullName>
    </recommendedName>
</protein>
<name>A0A397JJ82_9GLOM</name>
<dbReference type="Proteomes" id="UP000266861">
    <property type="component" value="Unassembled WGS sequence"/>
</dbReference>
<sequence>MNNNDTCRVKLEVTTTSMSTNVMVHLKIRNKVATTLPFYGITQDPETNEYIMDFHPGNILSWSFKSASLFISDFAVELLSGEEYTKAADVYYFGIIASEIVISFVPYYDIPHNKDLA</sequence>
<comment type="caution">
    <text evidence="1">The sequence shown here is derived from an EMBL/GenBank/DDBJ whole genome shotgun (WGS) entry which is preliminary data.</text>
</comment>
<dbReference type="Gene3D" id="1.10.510.10">
    <property type="entry name" value="Transferase(Phosphotransferase) domain 1"/>
    <property type="match status" value="1"/>
</dbReference>
<evidence type="ECO:0000313" key="2">
    <source>
        <dbReference type="Proteomes" id="UP000266861"/>
    </source>
</evidence>
<evidence type="ECO:0000313" key="1">
    <source>
        <dbReference type="EMBL" id="RHZ84560.1"/>
    </source>
</evidence>
<dbReference type="SUPFAM" id="SSF56112">
    <property type="entry name" value="Protein kinase-like (PK-like)"/>
    <property type="match status" value="1"/>
</dbReference>
<evidence type="ECO:0008006" key="3">
    <source>
        <dbReference type="Google" id="ProtNLM"/>
    </source>
</evidence>
<dbReference type="EMBL" id="PQFF01000075">
    <property type="protein sequence ID" value="RHZ84560.1"/>
    <property type="molecule type" value="Genomic_DNA"/>
</dbReference>
<proteinExistence type="predicted"/>
<organism evidence="1 2">
    <name type="scientific">Diversispora epigaea</name>
    <dbReference type="NCBI Taxonomy" id="1348612"/>
    <lineage>
        <taxon>Eukaryota</taxon>
        <taxon>Fungi</taxon>
        <taxon>Fungi incertae sedis</taxon>
        <taxon>Mucoromycota</taxon>
        <taxon>Glomeromycotina</taxon>
        <taxon>Glomeromycetes</taxon>
        <taxon>Diversisporales</taxon>
        <taxon>Diversisporaceae</taxon>
        <taxon>Diversispora</taxon>
    </lineage>
</organism>
<dbReference type="AlphaFoldDB" id="A0A397JJ82"/>
<dbReference type="InterPro" id="IPR011009">
    <property type="entry name" value="Kinase-like_dom_sf"/>
</dbReference>
<gene>
    <name evidence="1" type="ORF">Glove_79g132</name>
</gene>